<reference evidence="1 2" key="1">
    <citation type="journal article" date="2010" name="Nature">
        <title>Perigord black truffle genome uncovers evolutionary origins and mechanisms of symbiosis.</title>
        <authorList>
            <person name="Martin F."/>
            <person name="Kohler A."/>
            <person name="Murat C."/>
            <person name="Balestrini R."/>
            <person name="Coutinho P.M."/>
            <person name="Jaillon O."/>
            <person name="Montanini B."/>
            <person name="Morin E."/>
            <person name="Noel B."/>
            <person name="Percudani R."/>
            <person name="Porcel B."/>
            <person name="Rubini A."/>
            <person name="Amicucci A."/>
            <person name="Amselem J."/>
            <person name="Anthouard V."/>
            <person name="Arcioni S."/>
            <person name="Artiguenave F."/>
            <person name="Aury J.M."/>
            <person name="Ballario P."/>
            <person name="Bolchi A."/>
            <person name="Brenna A."/>
            <person name="Brun A."/>
            <person name="Buee M."/>
            <person name="Cantarel B."/>
            <person name="Chevalier G."/>
            <person name="Couloux A."/>
            <person name="Da Silva C."/>
            <person name="Denoeud F."/>
            <person name="Duplessis S."/>
            <person name="Ghignone S."/>
            <person name="Hilselberger B."/>
            <person name="Iotti M."/>
            <person name="Marcais B."/>
            <person name="Mello A."/>
            <person name="Miranda M."/>
            <person name="Pacioni G."/>
            <person name="Quesneville H."/>
            <person name="Riccioni C."/>
            <person name="Ruotolo R."/>
            <person name="Splivallo R."/>
            <person name="Stocchi V."/>
            <person name="Tisserant E."/>
            <person name="Viscomi A.R."/>
            <person name="Zambonelli A."/>
            <person name="Zampieri E."/>
            <person name="Henrissat B."/>
            <person name="Lebrun M.H."/>
            <person name="Paolocci F."/>
            <person name="Bonfante P."/>
            <person name="Ottonello S."/>
            <person name="Wincker P."/>
        </authorList>
    </citation>
    <scope>NUCLEOTIDE SEQUENCE [LARGE SCALE GENOMIC DNA]</scope>
    <source>
        <strain evidence="1 2">Mel28</strain>
    </source>
</reference>
<dbReference type="EMBL" id="FN430109">
    <property type="protein sequence ID" value="CAZ82205.1"/>
    <property type="molecule type" value="Genomic_DNA"/>
</dbReference>
<sequence>MPVRKTRSAPPSLHPHDFGFWGFFSSFSFARFCCLGAAEGGRVVNGG</sequence>
<gene>
    <name evidence="1" type="ORF">GSTUM_00005877001</name>
</gene>
<dbReference type="RefSeq" id="XP_002838014.1">
    <property type="nucleotide sequence ID" value="XM_002837968.1"/>
</dbReference>
<evidence type="ECO:0000313" key="2">
    <source>
        <dbReference type="Proteomes" id="UP000006911"/>
    </source>
</evidence>
<dbReference type="Proteomes" id="UP000006911">
    <property type="component" value="Unassembled WGS sequence"/>
</dbReference>
<dbReference type="KEGG" id="tml:GSTUM_00005877001"/>
<evidence type="ECO:0000313" key="1">
    <source>
        <dbReference type="EMBL" id="CAZ82205.1"/>
    </source>
</evidence>
<dbReference type="AlphaFoldDB" id="D5GCG2"/>
<dbReference type="HOGENOM" id="CLU_3175714_0_0_1"/>
<dbReference type="GeneID" id="9186387"/>
<name>D5GCG2_TUBMM</name>
<organism evidence="1 2">
    <name type="scientific">Tuber melanosporum (strain Mel28)</name>
    <name type="common">Perigord black truffle</name>
    <dbReference type="NCBI Taxonomy" id="656061"/>
    <lineage>
        <taxon>Eukaryota</taxon>
        <taxon>Fungi</taxon>
        <taxon>Dikarya</taxon>
        <taxon>Ascomycota</taxon>
        <taxon>Pezizomycotina</taxon>
        <taxon>Pezizomycetes</taxon>
        <taxon>Pezizales</taxon>
        <taxon>Tuberaceae</taxon>
        <taxon>Tuber</taxon>
    </lineage>
</organism>
<accession>D5GCG2</accession>
<proteinExistence type="predicted"/>
<protein>
    <submittedName>
        <fullName evidence="1">(Perigord truffle) hypothetical protein</fullName>
    </submittedName>
</protein>
<keyword evidence="2" id="KW-1185">Reference proteome</keyword>
<dbReference type="InParanoid" id="D5GCG2"/>